<organism evidence="2">
    <name type="scientific">hydrothermal vent metagenome</name>
    <dbReference type="NCBI Taxonomy" id="652676"/>
    <lineage>
        <taxon>unclassified sequences</taxon>
        <taxon>metagenomes</taxon>
        <taxon>ecological metagenomes</taxon>
    </lineage>
</organism>
<gene>
    <name evidence="2" type="ORF">MNBD_GAMMA22-397</name>
</gene>
<name>A0A3B1AEN1_9ZZZZ</name>
<dbReference type="CDD" id="cd02511">
    <property type="entry name" value="Beta4Glucosyltransferase"/>
    <property type="match status" value="1"/>
</dbReference>
<dbReference type="Pfam" id="PF00535">
    <property type="entry name" value="Glycos_transf_2"/>
    <property type="match status" value="1"/>
</dbReference>
<dbReference type="InterPro" id="IPR029044">
    <property type="entry name" value="Nucleotide-diphossugar_trans"/>
</dbReference>
<evidence type="ECO:0000313" key="2">
    <source>
        <dbReference type="EMBL" id="VAW97937.1"/>
    </source>
</evidence>
<dbReference type="InterPro" id="IPR001173">
    <property type="entry name" value="Glyco_trans_2-like"/>
</dbReference>
<dbReference type="GO" id="GO:0016740">
    <property type="term" value="F:transferase activity"/>
    <property type="evidence" value="ECO:0007669"/>
    <property type="project" value="UniProtKB-KW"/>
</dbReference>
<dbReference type="AlphaFoldDB" id="A0A3B1AEN1"/>
<evidence type="ECO:0000259" key="1">
    <source>
        <dbReference type="Pfam" id="PF00535"/>
    </source>
</evidence>
<accession>A0A3B1AEN1</accession>
<protein>
    <submittedName>
        <fullName evidence="2">Lipopolysaccharide biosynthesis glycosyltransferase</fullName>
    </submittedName>
</protein>
<dbReference type="PANTHER" id="PTHR43630:SF2">
    <property type="entry name" value="GLYCOSYLTRANSFERASE"/>
    <property type="match status" value="1"/>
</dbReference>
<proteinExistence type="predicted"/>
<dbReference type="Gene3D" id="3.90.550.10">
    <property type="entry name" value="Spore Coat Polysaccharide Biosynthesis Protein SpsA, Chain A"/>
    <property type="match status" value="1"/>
</dbReference>
<dbReference type="PANTHER" id="PTHR43630">
    <property type="entry name" value="POLY-BETA-1,6-N-ACETYL-D-GLUCOSAMINE SYNTHASE"/>
    <property type="match status" value="1"/>
</dbReference>
<keyword evidence="2" id="KW-0808">Transferase</keyword>
<sequence>MSTLSVVILTKNEQDNIAKCLASASWADEIIVYDSNSTDGTAKIATDLGATVVTDAEWQGYGKQRIKAQKHTTCDWVLMLDADEIITAELKTEIQQKLQGNNTAIIYAVPRLSFCFGRFIHHSGWYPDYVYRLYARNKTQYNDAMVHEKLVIPSDMHIEKLKYDLLHYTYKDMNHYLVKSAHYASIWAKDKHASGKTTTLTTAVLHGIACFVKMYLVRAGFLDGKQGFLLALLSAHSTFVKYADLWSYHYKNKD</sequence>
<dbReference type="SUPFAM" id="SSF53448">
    <property type="entry name" value="Nucleotide-diphospho-sugar transferases"/>
    <property type="match status" value="1"/>
</dbReference>
<reference evidence="2" key="1">
    <citation type="submission" date="2018-06" db="EMBL/GenBank/DDBJ databases">
        <authorList>
            <person name="Zhirakovskaya E."/>
        </authorList>
    </citation>
    <scope>NUCLEOTIDE SEQUENCE</scope>
</reference>
<feature type="domain" description="Glycosyltransferase 2-like" evidence="1">
    <location>
        <begin position="5"/>
        <end position="134"/>
    </location>
</feature>
<dbReference type="EMBL" id="UOFS01000034">
    <property type="protein sequence ID" value="VAW97937.1"/>
    <property type="molecule type" value="Genomic_DNA"/>
</dbReference>